<dbReference type="EC" id="3.4.23.-" evidence="2"/>
<reference evidence="2 3" key="1">
    <citation type="submission" date="2018-09" db="EMBL/GenBank/DDBJ databases">
        <title>Roseovarius spongiae sp. nov., isolated from a marine sponge.</title>
        <authorList>
            <person name="Zhuang L."/>
            <person name="Luo L."/>
        </authorList>
    </citation>
    <scope>NUCLEOTIDE SEQUENCE [LARGE SCALE GENOMIC DNA]</scope>
    <source>
        <strain evidence="2 3">HN-E21</strain>
    </source>
</reference>
<dbReference type="AlphaFoldDB" id="A0A3A8AWY5"/>
<keyword evidence="1" id="KW-1133">Transmembrane helix</keyword>
<name>A0A3A8AWY5_9RHOB</name>
<dbReference type="EMBL" id="RAPE01000001">
    <property type="protein sequence ID" value="RKF16938.1"/>
    <property type="molecule type" value="Genomic_DNA"/>
</dbReference>
<dbReference type="OrthoDB" id="7595324at2"/>
<sequence>MQDIDTANLVYLIVLGGAVVFWFIASNRQSLGKTMQHALLWGLIFIGVLAGIGLWDDIRRTVTPMQTVVSDGVLELPRAPDGHYYLLANVNGAPIRFVVDTGASQVVLSAEDARAAGIDPDTLAYTGSASTANGIVRTASVRLDSFEVGGMRDTGVRAVVTEGELFESLLGMTYLQRFSNINIADGKLVLER</sequence>
<keyword evidence="2" id="KW-0378">Hydrolase</keyword>
<dbReference type="GO" id="GO:0006508">
    <property type="term" value="P:proteolysis"/>
    <property type="evidence" value="ECO:0007669"/>
    <property type="project" value="UniProtKB-KW"/>
</dbReference>
<dbReference type="Gene3D" id="2.40.70.10">
    <property type="entry name" value="Acid Proteases"/>
    <property type="match status" value="1"/>
</dbReference>
<dbReference type="InterPro" id="IPR021109">
    <property type="entry name" value="Peptidase_aspartic_dom_sf"/>
</dbReference>
<organism evidence="2 3">
    <name type="scientific">Roseovarius spongiae</name>
    <dbReference type="NCBI Taxonomy" id="2320272"/>
    <lineage>
        <taxon>Bacteria</taxon>
        <taxon>Pseudomonadati</taxon>
        <taxon>Pseudomonadota</taxon>
        <taxon>Alphaproteobacteria</taxon>
        <taxon>Rhodobacterales</taxon>
        <taxon>Roseobacteraceae</taxon>
        <taxon>Roseovarius</taxon>
    </lineage>
</organism>
<keyword evidence="1" id="KW-0472">Membrane</keyword>
<keyword evidence="2" id="KW-0645">Protease</keyword>
<dbReference type="Proteomes" id="UP000281128">
    <property type="component" value="Unassembled WGS sequence"/>
</dbReference>
<protein>
    <submittedName>
        <fullName evidence="2">TIGR02281 family clan AA aspartic protease</fullName>
        <ecNumber evidence="2">3.4.23.-</ecNumber>
    </submittedName>
</protein>
<dbReference type="InterPro" id="IPR034122">
    <property type="entry name" value="Retropepsin-like_bacterial"/>
</dbReference>
<dbReference type="GO" id="GO:0008233">
    <property type="term" value="F:peptidase activity"/>
    <property type="evidence" value="ECO:0007669"/>
    <property type="project" value="UniProtKB-KW"/>
</dbReference>
<evidence type="ECO:0000256" key="1">
    <source>
        <dbReference type="SAM" id="Phobius"/>
    </source>
</evidence>
<feature type="transmembrane region" description="Helical" evidence="1">
    <location>
        <begin position="6"/>
        <end position="25"/>
    </location>
</feature>
<evidence type="ECO:0000313" key="2">
    <source>
        <dbReference type="EMBL" id="RKF16938.1"/>
    </source>
</evidence>
<dbReference type="Pfam" id="PF13975">
    <property type="entry name" value="gag-asp_proteas"/>
    <property type="match status" value="1"/>
</dbReference>
<proteinExistence type="predicted"/>
<evidence type="ECO:0000313" key="3">
    <source>
        <dbReference type="Proteomes" id="UP000281128"/>
    </source>
</evidence>
<dbReference type="SUPFAM" id="SSF50630">
    <property type="entry name" value="Acid proteases"/>
    <property type="match status" value="1"/>
</dbReference>
<dbReference type="NCBIfam" id="TIGR02281">
    <property type="entry name" value="clan_AA_DTGA"/>
    <property type="match status" value="1"/>
</dbReference>
<dbReference type="CDD" id="cd05483">
    <property type="entry name" value="retropepsin_like_bacteria"/>
    <property type="match status" value="1"/>
</dbReference>
<keyword evidence="3" id="KW-1185">Reference proteome</keyword>
<gene>
    <name evidence="2" type="ORF">D6850_05260</name>
</gene>
<comment type="caution">
    <text evidence="2">The sequence shown here is derived from an EMBL/GenBank/DDBJ whole genome shotgun (WGS) entry which is preliminary data.</text>
</comment>
<dbReference type="RefSeq" id="WP_121164443.1">
    <property type="nucleotide sequence ID" value="NZ_RAPE01000001.1"/>
</dbReference>
<feature type="transmembrane region" description="Helical" evidence="1">
    <location>
        <begin position="37"/>
        <end position="55"/>
    </location>
</feature>
<keyword evidence="1" id="KW-0812">Transmembrane</keyword>
<dbReference type="InterPro" id="IPR011969">
    <property type="entry name" value="Clan_AA_Asp_peptidase_C"/>
</dbReference>
<accession>A0A3A8AWY5</accession>